<evidence type="ECO:0000256" key="1">
    <source>
        <dbReference type="SAM" id="MobiDB-lite"/>
    </source>
</evidence>
<feature type="non-terminal residue" evidence="3">
    <location>
        <position position="319"/>
    </location>
</feature>
<gene>
    <name evidence="3" type="ORF">LCGC14_3074200</name>
</gene>
<dbReference type="AlphaFoldDB" id="A0A0F8YMV0"/>
<evidence type="ECO:0000259" key="2">
    <source>
        <dbReference type="Pfam" id="PF12705"/>
    </source>
</evidence>
<comment type="caution">
    <text evidence="3">The sequence shown here is derived from an EMBL/GenBank/DDBJ whole genome shotgun (WGS) entry which is preliminary data.</text>
</comment>
<protein>
    <recommendedName>
        <fullName evidence="2">PD-(D/E)XK endonuclease-like domain-containing protein</fullName>
    </recommendedName>
</protein>
<reference evidence="3" key="1">
    <citation type="journal article" date="2015" name="Nature">
        <title>Complex archaea that bridge the gap between prokaryotes and eukaryotes.</title>
        <authorList>
            <person name="Spang A."/>
            <person name="Saw J.H."/>
            <person name="Jorgensen S.L."/>
            <person name="Zaremba-Niedzwiedzka K."/>
            <person name="Martijn J."/>
            <person name="Lind A.E."/>
            <person name="van Eijk R."/>
            <person name="Schleper C."/>
            <person name="Guy L."/>
            <person name="Ettema T.J."/>
        </authorList>
    </citation>
    <scope>NUCLEOTIDE SEQUENCE</scope>
</reference>
<proteinExistence type="predicted"/>
<sequence length="319" mass="37329">MNELNFSLAISLISNDSCERKLFLYIKSCERKIFPSNEENKYMITGKVLHSMFQLAIKEYFAIIEYYHFREKKSISESLEKVFSLIFNSWRKKLLKKVRLDLLSKGDFTEIIDQIQNQIPFLAELCATLIIKENNLLKIAAIDDEFNVSYEIIPGVLLTGKVDLVAYDYRRKSIKFIELKTGKPRSNPDRRQLQLYGEIFKKNYPSMNKIELELWNSKSGEKSKGFSKITKLRKYKGSKLDNFQNLLLRALRCTKAYQLPSEINFPGSDKICKYCTYCESVHELFPESKKKEKPKTKGSQKAEKSELEELRQTIESLQK</sequence>
<name>A0A0F8YMV0_9ZZZZ</name>
<dbReference type="Pfam" id="PF12705">
    <property type="entry name" value="PDDEXK_1"/>
    <property type="match status" value="1"/>
</dbReference>
<evidence type="ECO:0000313" key="3">
    <source>
        <dbReference type="EMBL" id="KKK55474.1"/>
    </source>
</evidence>
<organism evidence="3">
    <name type="scientific">marine sediment metagenome</name>
    <dbReference type="NCBI Taxonomy" id="412755"/>
    <lineage>
        <taxon>unclassified sequences</taxon>
        <taxon>metagenomes</taxon>
        <taxon>ecological metagenomes</taxon>
    </lineage>
</organism>
<accession>A0A0F8YMV0</accession>
<feature type="domain" description="PD-(D/E)XK endonuclease-like" evidence="2">
    <location>
        <begin position="17"/>
        <end position="277"/>
    </location>
</feature>
<dbReference type="InterPro" id="IPR038726">
    <property type="entry name" value="PDDEXK_AddAB-type"/>
</dbReference>
<dbReference type="InterPro" id="IPR011604">
    <property type="entry name" value="PDDEXK-like_dom_sf"/>
</dbReference>
<dbReference type="Gene3D" id="3.90.320.10">
    <property type="match status" value="1"/>
</dbReference>
<feature type="region of interest" description="Disordered" evidence="1">
    <location>
        <begin position="286"/>
        <end position="319"/>
    </location>
</feature>
<dbReference type="EMBL" id="LAZR01065472">
    <property type="protein sequence ID" value="KKK55474.1"/>
    <property type="molecule type" value="Genomic_DNA"/>
</dbReference>
<feature type="compositionally biased region" description="Basic and acidic residues" evidence="1">
    <location>
        <begin position="300"/>
        <end position="319"/>
    </location>
</feature>